<dbReference type="Proteomes" id="UP000035642">
    <property type="component" value="Unassembled WGS sequence"/>
</dbReference>
<dbReference type="GO" id="GO:0006154">
    <property type="term" value="P:adenosine catabolic process"/>
    <property type="evidence" value="ECO:0007669"/>
    <property type="project" value="TreeGrafter"/>
</dbReference>
<evidence type="ECO:0000256" key="7">
    <source>
        <dbReference type="ARBA" id="ARBA00048787"/>
    </source>
</evidence>
<comment type="cofactor">
    <cofactor evidence="1">
        <name>Zn(2+)</name>
        <dbReference type="ChEBI" id="CHEBI:29105"/>
    </cofactor>
</comment>
<keyword evidence="3" id="KW-0479">Metal-binding</keyword>
<evidence type="ECO:0000256" key="1">
    <source>
        <dbReference type="ARBA" id="ARBA00001947"/>
    </source>
</evidence>
<dbReference type="GO" id="GO:0046872">
    <property type="term" value="F:metal ion binding"/>
    <property type="evidence" value="ECO:0007669"/>
    <property type="project" value="UniProtKB-KW"/>
</dbReference>
<keyword evidence="5" id="KW-0862">Zinc</keyword>
<reference evidence="9" key="1">
    <citation type="submission" date="2012-09" db="EMBL/GenBank/DDBJ databases">
        <authorList>
            <person name="Martin A.A."/>
        </authorList>
    </citation>
    <scope>NUCLEOTIDE SEQUENCE</scope>
</reference>
<evidence type="ECO:0000256" key="5">
    <source>
        <dbReference type="ARBA" id="ARBA00022833"/>
    </source>
</evidence>
<organism evidence="9 10">
    <name type="scientific">Angiostrongylus cantonensis</name>
    <name type="common">Rat lungworm</name>
    <dbReference type="NCBI Taxonomy" id="6313"/>
    <lineage>
        <taxon>Eukaryota</taxon>
        <taxon>Metazoa</taxon>
        <taxon>Ecdysozoa</taxon>
        <taxon>Nematoda</taxon>
        <taxon>Chromadorea</taxon>
        <taxon>Rhabditida</taxon>
        <taxon>Rhabditina</taxon>
        <taxon>Rhabditomorpha</taxon>
        <taxon>Strongyloidea</taxon>
        <taxon>Metastrongylidae</taxon>
        <taxon>Angiostrongylus</taxon>
    </lineage>
</organism>
<dbReference type="GO" id="GO:0046103">
    <property type="term" value="P:inosine biosynthetic process"/>
    <property type="evidence" value="ECO:0007669"/>
    <property type="project" value="TreeGrafter"/>
</dbReference>
<keyword evidence="4" id="KW-0378">Hydrolase</keyword>
<evidence type="ECO:0000256" key="6">
    <source>
        <dbReference type="ARBA" id="ARBA00023080"/>
    </source>
</evidence>
<proteinExistence type="inferred from homology"/>
<dbReference type="PANTHER" id="PTHR11409">
    <property type="entry name" value="ADENOSINE DEAMINASE"/>
    <property type="match status" value="1"/>
</dbReference>
<evidence type="ECO:0000256" key="2">
    <source>
        <dbReference type="ARBA" id="ARBA00006676"/>
    </source>
</evidence>
<reference evidence="10" key="2">
    <citation type="submission" date="2017-02" db="UniProtKB">
        <authorList>
            <consortium name="WormBaseParasite"/>
        </authorList>
    </citation>
    <scope>IDENTIFICATION</scope>
</reference>
<dbReference type="Gene3D" id="3.20.20.140">
    <property type="entry name" value="Metal-dependent hydrolases"/>
    <property type="match status" value="1"/>
</dbReference>
<comment type="similarity">
    <text evidence="2">Belongs to the metallo-dependent hydrolases superfamily. Adenosine and AMP deaminases family.</text>
</comment>
<feature type="domain" description="Adenosine deaminase" evidence="8">
    <location>
        <begin position="4"/>
        <end position="178"/>
    </location>
</feature>
<dbReference type="SUPFAM" id="SSF51556">
    <property type="entry name" value="Metallo-dependent hydrolases"/>
    <property type="match status" value="1"/>
</dbReference>
<dbReference type="AlphaFoldDB" id="A0A0K0DE26"/>
<evidence type="ECO:0000256" key="4">
    <source>
        <dbReference type="ARBA" id="ARBA00022801"/>
    </source>
</evidence>
<dbReference type="GO" id="GO:0009117">
    <property type="term" value="P:nucleotide metabolic process"/>
    <property type="evidence" value="ECO:0007669"/>
    <property type="project" value="UniProtKB-KW"/>
</dbReference>
<evidence type="ECO:0000259" key="8">
    <source>
        <dbReference type="Pfam" id="PF00962"/>
    </source>
</evidence>
<dbReference type="InterPro" id="IPR032466">
    <property type="entry name" value="Metal_Hydrolase"/>
</dbReference>
<dbReference type="GO" id="GO:0004000">
    <property type="term" value="F:adenosine deaminase activity"/>
    <property type="evidence" value="ECO:0007669"/>
    <property type="project" value="TreeGrafter"/>
</dbReference>
<dbReference type="STRING" id="6313.A0A0K0DE26"/>
<comment type="catalytic activity">
    <reaction evidence="7">
        <text>N(6)-methyl-AMP + H2O + H(+) = IMP + methylamine</text>
        <dbReference type="Rhea" id="RHEA:16001"/>
        <dbReference type="ChEBI" id="CHEBI:15377"/>
        <dbReference type="ChEBI" id="CHEBI:15378"/>
        <dbReference type="ChEBI" id="CHEBI:58053"/>
        <dbReference type="ChEBI" id="CHEBI:59338"/>
        <dbReference type="ChEBI" id="CHEBI:144842"/>
    </reaction>
    <physiologicalReaction direction="left-to-right" evidence="7">
        <dbReference type="Rhea" id="RHEA:16002"/>
    </physiologicalReaction>
</comment>
<evidence type="ECO:0000256" key="3">
    <source>
        <dbReference type="ARBA" id="ARBA00022723"/>
    </source>
</evidence>
<dbReference type="InterPro" id="IPR006330">
    <property type="entry name" value="Ado/ade_deaminase"/>
</dbReference>
<keyword evidence="9" id="KW-1185">Reference proteome</keyword>
<protein>
    <submittedName>
        <fullName evidence="10">A_deaminase domain-containing protein</fullName>
    </submittedName>
</protein>
<accession>A0A0K0DE26</accession>
<evidence type="ECO:0000313" key="10">
    <source>
        <dbReference type="WBParaSite" id="ACAC_0000905301-mRNA-1"/>
    </source>
</evidence>
<dbReference type="Pfam" id="PF00962">
    <property type="entry name" value="A_deaminase"/>
    <property type="match status" value="1"/>
</dbReference>
<dbReference type="InterPro" id="IPR001365">
    <property type="entry name" value="A_deaminase_dom"/>
</dbReference>
<name>A0A0K0DE26_ANGCA</name>
<sequence>MFPIIHSLTTTTQAVRMATKDVIKEFSDDRVVYLELRSTPRACPGMSKEQYVAAIIDGMIEGSEEFEIVTRLLLSIDRRQSVEDAEQTVKIAAADKSGLIAGVELSGDPSIDGRKFLSVLQQARDFGLKVAVHLAEVTIQLEEVHDFLAFRPDRIGHGTFLHIHEAFVNSVIQQRIPLGK</sequence>
<dbReference type="WBParaSite" id="ACAC_0000905301-mRNA-1">
    <property type="protein sequence ID" value="ACAC_0000905301-mRNA-1"/>
    <property type="gene ID" value="ACAC_0000905301"/>
</dbReference>
<evidence type="ECO:0000313" key="9">
    <source>
        <dbReference type="Proteomes" id="UP000035642"/>
    </source>
</evidence>
<keyword evidence="6" id="KW-0546">Nucleotide metabolism</keyword>
<dbReference type="PANTHER" id="PTHR11409:SF42">
    <property type="entry name" value="ADENOSINE DEAMINASE-LIKE PROTEIN"/>
    <property type="match status" value="1"/>
</dbReference>